<dbReference type="SUPFAM" id="SSF69786">
    <property type="entry name" value="YggU-like"/>
    <property type="match status" value="1"/>
</dbReference>
<gene>
    <name evidence="3" type="ORF">HYV66_00615</name>
</gene>
<dbReference type="HAMAP" id="MF_00634">
    <property type="entry name" value="UPF0235"/>
    <property type="match status" value="1"/>
</dbReference>
<evidence type="ECO:0000313" key="3">
    <source>
        <dbReference type="EMBL" id="MBI2465718.1"/>
    </source>
</evidence>
<organism evidence="3 4">
    <name type="scientific">Candidatus Sungiibacteriota bacterium</name>
    <dbReference type="NCBI Taxonomy" id="2750080"/>
    <lineage>
        <taxon>Bacteria</taxon>
        <taxon>Candidatus Sungiibacteriota</taxon>
    </lineage>
</organism>
<dbReference type="PANTHER" id="PTHR13420:SF7">
    <property type="entry name" value="UPF0235 PROTEIN C15ORF40"/>
    <property type="match status" value="1"/>
</dbReference>
<dbReference type="Proteomes" id="UP000709672">
    <property type="component" value="Unassembled WGS sequence"/>
</dbReference>
<dbReference type="AlphaFoldDB" id="A0A931YD47"/>
<comment type="similarity">
    <text evidence="1 2">Belongs to the UPF0235 family.</text>
</comment>
<dbReference type="Gene3D" id="3.30.1200.10">
    <property type="entry name" value="YggU-like"/>
    <property type="match status" value="1"/>
</dbReference>
<dbReference type="Pfam" id="PF02594">
    <property type="entry name" value="DUF167"/>
    <property type="match status" value="1"/>
</dbReference>
<comment type="caution">
    <text evidence="3">The sequence shown here is derived from an EMBL/GenBank/DDBJ whole genome shotgun (WGS) entry which is preliminary data.</text>
</comment>
<proteinExistence type="inferred from homology"/>
<protein>
    <recommendedName>
        <fullName evidence="2">UPF0235 protein HYV66_00615</fullName>
    </recommendedName>
</protein>
<name>A0A931YD47_9BACT</name>
<reference evidence="3" key="1">
    <citation type="submission" date="2020-07" db="EMBL/GenBank/DDBJ databases">
        <title>Huge and variable diversity of episymbiotic CPR bacteria and DPANN archaea in groundwater ecosystems.</title>
        <authorList>
            <person name="He C.Y."/>
            <person name="Keren R."/>
            <person name="Whittaker M."/>
            <person name="Farag I.F."/>
            <person name="Doudna J."/>
            <person name="Cate J.H.D."/>
            <person name="Banfield J.F."/>
        </authorList>
    </citation>
    <scope>NUCLEOTIDE SEQUENCE</scope>
    <source>
        <strain evidence="3">NC_groundwater_418_Ag_B-0.1um_45_10</strain>
    </source>
</reference>
<accession>A0A931YD47</accession>
<dbReference type="PANTHER" id="PTHR13420">
    <property type="entry name" value="UPF0235 PROTEIN C15ORF40"/>
    <property type="match status" value="1"/>
</dbReference>
<evidence type="ECO:0000313" key="4">
    <source>
        <dbReference type="Proteomes" id="UP000709672"/>
    </source>
</evidence>
<dbReference type="GO" id="GO:0005737">
    <property type="term" value="C:cytoplasm"/>
    <property type="evidence" value="ECO:0007669"/>
    <property type="project" value="TreeGrafter"/>
</dbReference>
<dbReference type="EMBL" id="JACPHQ010000007">
    <property type="protein sequence ID" value="MBI2465718.1"/>
    <property type="molecule type" value="Genomic_DNA"/>
</dbReference>
<dbReference type="InterPro" id="IPR003746">
    <property type="entry name" value="DUF167"/>
</dbReference>
<dbReference type="InterPro" id="IPR036591">
    <property type="entry name" value="YggU-like_sf"/>
</dbReference>
<sequence length="73" mass="8271">MRINITAKPMAKEDRVEKIDSTNFKVLVKEPPIQGRANRAIARALAEYFKVPVSRVNLVSGFASRQKIFEVLL</sequence>
<dbReference type="SMART" id="SM01152">
    <property type="entry name" value="DUF167"/>
    <property type="match status" value="1"/>
</dbReference>
<evidence type="ECO:0000256" key="2">
    <source>
        <dbReference type="HAMAP-Rule" id="MF_00634"/>
    </source>
</evidence>
<evidence type="ECO:0000256" key="1">
    <source>
        <dbReference type="ARBA" id="ARBA00010364"/>
    </source>
</evidence>
<dbReference type="NCBIfam" id="TIGR00251">
    <property type="entry name" value="DUF167 family protein"/>
    <property type="match status" value="1"/>
</dbReference>